<feature type="region of interest" description="Disordered" evidence="1">
    <location>
        <begin position="17"/>
        <end position="50"/>
    </location>
</feature>
<reference evidence="3" key="2">
    <citation type="submission" date="2020-05" db="UniProtKB">
        <authorList>
            <consortium name="EnsemblMetazoa"/>
        </authorList>
    </citation>
    <scope>IDENTIFICATION</scope>
</reference>
<keyword evidence="4" id="KW-1185">Reference proteome</keyword>
<reference evidence="2 4" key="1">
    <citation type="journal article" date="2014" name="BMC Genomics">
        <title>Genome sequence of Anopheles sinensis provides insight into genetics basis of mosquito competence for malaria parasites.</title>
        <authorList>
            <person name="Zhou D."/>
            <person name="Zhang D."/>
            <person name="Ding G."/>
            <person name="Shi L."/>
            <person name="Hou Q."/>
            <person name="Ye Y."/>
            <person name="Xu Y."/>
            <person name="Zhou H."/>
            <person name="Xiong C."/>
            <person name="Li S."/>
            <person name="Yu J."/>
            <person name="Hong S."/>
            <person name="Yu X."/>
            <person name="Zou P."/>
            <person name="Chen C."/>
            <person name="Chang X."/>
            <person name="Wang W."/>
            <person name="Lv Y."/>
            <person name="Sun Y."/>
            <person name="Ma L."/>
            <person name="Shen B."/>
            <person name="Zhu C."/>
        </authorList>
    </citation>
    <scope>NUCLEOTIDE SEQUENCE [LARGE SCALE GENOMIC DNA]</scope>
</reference>
<dbReference type="EnsemblMetazoa" id="ASIC021191-RA">
    <property type="protein sequence ID" value="ASIC021191-PA"/>
    <property type="gene ID" value="ASIC021191"/>
</dbReference>
<sequence>MKRVSLESHQYTSIPIGSTVSEIRTPVGAGRERGSSWRPIPTQTSFAKDTDIGDGQIFEKSVT</sequence>
<evidence type="ECO:0000256" key="1">
    <source>
        <dbReference type="SAM" id="MobiDB-lite"/>
    </source>
</evidence>
<evidence type="ECO:0000313" key="2">
    <source>
        <dbReference type="EMBL" id="KFB52911.1"/>
    </source>
</evidence>
<name>A0A084WRR7_ANOSI</name>
<evidence type="ECO:0000313" key="3">
    <source>
        <dbReference type="EnsemblMetazoa" id="ASIC021191-PA"/>
    </source>
</evidence>
<dbReference type="VEuPathDB" id="VectorBase:ASIC021191"/>
<dbReference type="Proteomes" id="UP000030765">
    <property type="component" value="Unassembled WGS sequence"/>
</dbReference>
<gene>
    <name evidence="2" type="ORF">ZHAS_00021191</name>
</gene>
<protein>
    <submittedName>
        <fullName evidence="2 3">Uncharacterized protein</fullName>
    </submittedName>
</protein>
<dbReference type="AlphaFoldDB" id="A0A084WRR7"/>
<organism evidence="2">
    <name type="scientific">Anopheles sinensis</name>
    <name type="common">Mosquito</name>
    <dbReference type="NCBI Taxonomy" id="74873"/>
    <lineage>
        <taxon>Eukaryota</taxon>
        <taxon>Metazoa</taxon>
        <taxon>Ecdysozoa</taxon>
        <taxon>Arthropoda</taxon>
        <taxon>Hexapoda</taxon>
        <taxon>Insecta</taxon>
        <taxon>Pterygota</taxon>
        <taxon>Neoptera</taxon>
        <taxon>Endopterygota</taxon>
        <taxon>Diptera</taxon>
        <taxon>Nematocera</taxon>
        <taxon>Culicoidea</taxon>
        <taxon>Culicidae</taxon>
        <taxon>Anophelinae</taxon>
        <taxon>Anopheles</taxon>
    </lineage>
</organism>
<evidence type="ECO:0000313" key="4">
    <source>
        <dbReference type="Proteomes" id="UP000030765"/>
    </source>
</evidence>
<accession>A0A084WRR7</accession>
<dbReference type="EMBL" id="ATLV01026177">
    <property type="status" value="NOT_ANNOTATED_CDS"/>
    <property type="molecule type" value="Genomic_DNA"/>
</dbReference>
<proteinExistence type="predicted"/>
<dbReference type="EMBL" id="KE525407">
    <property type="protein sequence ID" value="KFB52911.1"/>
    <property type="molecule type" value="Genomic_DNA"/>
</dbReference>